<dbReference type="Proteomes" id="UP001164929">
    <property type="component" value="Chromosome 1"/>
</dbReference>
<reference evidence="1 2" key="1">
    <citation type="journal article" date="2023" name="Mol. Ecol. Resour.">
        <title>Chromosome-level genome assembly of a triploid poplar Populus alba 'Berolinensis'.</title>
        <authorList>
            <person name="Chen S."/>
            <person name="Yu Y."/>
            <person name="Wang X."/>
            <person name="Wang S."/>
            <person name="Zhang T."/>
            <person name="Zhou Y."/>
            <person name="He R."/>
            <person name="Meng N."/>
            <person name="Wang Y."/>
            <person name="Liu W."/>
            <person name="Liu Z."/>
            <person name="Liu J."/>
            <person name="Guo Q."/>
            <person name="Huang H."/>
            <person name="Sederoff R.R."/>
            <person name="Wang G."/>
            <person name="Qu G."/>
            <person name="Chen S."/>
        </authorList>
    </citation>
    <scope>NUCLEOTIDE SEQUENCE [LARGE SCALE GENOMIC DNA]</scope>
    <source>
        <strain evidence="1">SC-2020</strain>
    </source>
</reference>
<protein>
    <submittedName>
        <fullName evidence="1">Uncharacterized protein</fullName>
    </submittedName>
</protein>
<keyword evidence="2" id="KW-1185">Reference proteome</keyword>
<proteinExistence type="predicted"/>
<organism evidence="1 2">
    <name type="scientific">Populus alba x Populus x berolinensis</name>
    <dbReference type="NCBI Taxonomy" id="444605"/>
    <lineage>
        <taxon>Eukaryota</taxon>
        <taxon>Viridiplantae</taxon>
        <taxon>Streptophyta</taxon>
        <taxon>Embryophyta</taxon>
        <taxon>Tracheophyta</taxon>
        <taxon>Spermatophyta</taxon>
        <taxon>Magnoliopsida</taxon>
        <taxon>eudicotyledons</taxon>
        <taxon>Gunneridae</taxon>
        <taxon>Pentapetalae</taxon>
        <taxon>rosids</taxon>
        <taxon>fabids</taxon>
        <taxon>Malpighiales</taxon>
        <taxon>Salicaceae</taxon>
        <taxon>Saliceae</taxon>
        <taxon>Populus</taxon>
    </lineage>
</organism>
<evidence type="ECO:0000313" key="2">
    <source>
        <dbReference type="Proteomes" id="UP001164929"/>
    </source>
</evidence>
<sequence length="284" mass="32080">MGQVIVGFDIEWNNHIYKDTFTAALDPWKLITNQATVILQLVHQINAVDICSFTSTLDADLSYHANQKLGGDLKLGVFAHSIDSCLQRDSMQGITEKKKVKGQFALAGFIHSLDLSPNNPIYELPNIVGGREPIVSPLNSWMVFVEEGCENAHLGYAEALHKEIVLKSLPDAKDATDHTSEKLDINIPFYKVEFLNGCVLLFLNLAYHFFNWIGPPSVPSWALERKKLATSWKASKRKTVTCMGQTGLYSPLRSPNHTVRFKMYFQKQNLEYYHVCLNHGPWTP</sequence>
<comment type="caution">
    <text evidence="1">The sequence shown here is derived from an EMBL/GenBank/DDBJ whole genome shotgun (WGS) entry which is preliminary data.</text>
</comment>
<evidence type="ECO:0000313" key="1">
    <source>
        <dbReference type="EMBL" id="KAJ7015714.1"/>
    </source>
</evidence>
<dbReference type="EMBL" id="JAQIZT010000001">
    <property type="protein sequence ID" value="KAJ7015714.1"/>
    <property type="molecule type" value="Genomic_DNA"/>
</dbReference>
<accession>A0AAD6WP35</accession>
<name>A0AAD6WP35_9ROSI</name>
<gene>
    <name evidence="1" type="ORF">NC653_004880</name>
</gene>
<dbReference type="AlphaFoldDB" id="A0AAD6WP35"/>